<dbReference type="AlphaFoldDB" id="A0A0N4VFB0"/>
<evidence type="ECO:0000313" key="3">
    <source>
        <dbReference type="Proteomes" id="UP000274131"/>
    </source>
</evidence>
<name>A0A0N4VFB0_ENTVE</name>
<keyword evidence="3" id="KW-1185">Reference proteome</keyword>
<keyword evidence="1" id="KW-0812">Transmembrane</keyword>
<organism evidence="4">
    <name type="scientific">Enterobius vermicularis</name>
    <name type="common">Human pinworm</name>
    <dbReference type="NCBI Taxonomy" id="51028"/>
    <lineage>
        <taxon>Eukaryota</taxon>
        <taxon>Metazoa</taxon>
        <taxon>Ecdysozoa</taxon>
        <taxon>Nematoda</taxon>
        <taxon>Chromadorea</taxon>
        <taxon>Rhabditida</taxon>
        <taxon>Spirurina</taxon>
        <taxon>Oxyuridomorpha</taxon>
        <taxon>Oxyuroidea</taxon>
        <taxon>Oxyuridae</taxon>
        <taxon>Enterobius</taxon>
    </lineage>
</organism>
<proteinExistence type="predicted"/>
<dbReference type="Pfam" id="PF04870">
    <property type="entry name" value="Moulting_cycle"/>
    <property type="match status" value="1"/>
</dbReference>
<reference evidence="2 3" key="2">
    <citation type="submission" date="2018-10" db="EMBL/GenBank/DDBJ databases">
        <authorList>
            <consortium name="Pathogen Informatics"/>
        </authorList>
    </citation>
    <scope>NUCLEOTIDE SEQUENCE [LARGE SCALE GENOMIC DNA]</scope>
</reference>
<gene>
    <name evidence="2" type="ORF">EVEC_LOCUS8836</name>
</gene>
<dbReference type="PANTHER" id="PTHR21523:SF37">
    <property type="entry name" value="MLT-TEN (MLT-10) RELATED"/>
    <property type="match status" value="1"/>
</dbReference>
<reference evidence="4" key="1">
    <citation type="submission" date="2017-02" db="UniProtKB">
        <authorList>
            <consortium name="WormBaseParasite"/>
        </authorList>
    </citation>
    <scope>IDENTIFICATION</scope>
</reference>
<protein>
    <submittedName>
        <fullName evidence="4">DNA-directed RNA polymerase</fullName>
    </submittedName>
</protein>
<accession>A0A0N4VFB0</accession>
<feature type="transmembrane region" description="Helical" evidence="1">
    <location>
        <begin position="541"/>
        <end position="568"/>
    </location>
</feature>
<dbReference type="STRING" id="51028.A0A0N4VFB0"/>
<feature type="transmembrane region" description="Helical" evidence="1">
    <location>
        <begin position="501"/>
        <end position="529"/>
    </location>
</feature>
<sequence length="654" mass="73430">MPGAKYYDGKKINIPISTEAGYDMYHRWAIQGISSLMSKTMNEYYRTKLFRCSKTSETIHDQSQCVFAVIDEAKKRKTSTRGDRLKMFNSVFTFDNNTVYNKNSAIKIYHPTGIEAKEKFQFRSKRDVIRANTYKLQSEYETMTPFGILGKYFSNSITALKGKDNKKWDEVNTNLRQLQEKKRKKEAVRKALKKKFQFAKYGAAQIQKKYRLSKAEQELIKEFDMPEEIVDQFKAGNDYDSKVLKQVMGILTESVKITSVLSSNNKTKHLMEKKRLNFASPRFLSVVPEQDDSDALSMLSPSLFSLHGEGTGLEKLMSLPNLINSMNSSDHKQWLNFILEASGVTDALAKLNEKEDDFSPVPFDKFPRGIDGQPMYMTKENASEIGGPQAVRRVEVFENLQKMLNKNQIDDFNDIGYSVLDKNQLEFLYGSNSPYRNDKSLAQFKSMTPNEIHERVLSNLRDLGKTTHTRSKRQVVLSPVLFQWIVFDPAGTSQPFILSPILFTAAVFSPAIFGPVILSPWVFVAVILAPRLFCPVILSPVVLSTVILSPLAFDPLILTPAVLVPFVLSPNVLSPNILAPNVLVPSILSPFCLSPNVFSPGAVTVIAGSPFALSPSFFSPLYIATLFMSPHAFSPLINSTGKGVSLILSPSIFS</sequence>
<dbReference type="EMBL" id="UXUI01009639">
    <property type="protein sequence ID" value="VDD94085.1"/>
    <property type="molecule type" value="Genomic_DNA"/>
</dbReference>
<keyword evidence="1" id="KW-0472">Membrane</keyword>
<evidence type="ECO:0000313" key="2">
    <source>
        <dbReference type="EMBL" id="VDD94085.1"/>
    </source>
</evidence>
<dbReference type="Proteomes" id="UP000274131">
    <property type="component" value="Unassembled WGS sequence"/>
</dbReference>
<keyword evidence="1" id="KW-1133">Transmembrane helix</keyword>
<dbReference type="OrthoDB" id="5917548at2759"/>
<evidence type="ECO:0000256" key="1">
    <source>
        <dbReference type="SAM" id="Phobius"/>
    </source>
</evidence>
<dbReference type="WBParaSite" id="EVEC_0000942601-mRNA-1">
    <property type="protein sequence ID" value="EVEC_0000942601-mRNA-1"/>
    <property type="gene ID" value="EVEC_0000942601"/>
</dbReference>
<dbReference type="PANTHER" id="PTHR21523">
    <property type="match status" value="1"/>
</dbReference>
<evidence type="ECO:0000313" key="4">
    <source>
        <dbReference type="WBParaSite" id="EVEC_0000942601-mRNA-1"/>
    </source>
</evidence>
<dbReference type="InterPro" id="IPR006954">
    <property type="entry name" value="Mlt-10-like"/>
</dbReference>